<keyword evidence="2" id="KW-1185">Reference proteome</keyword>
<reference evidence="1 2" key="1">
    <citation type="submission" date="2024-02" db="EMBL/GenBank/DDBJ databases">
        <title>de novo genome assembly of Solanum bulbocastanum strain 11H21.</title>
        <authorList>
            <person name="Hosaka A.J."/>
        </authorList>
    </citation>
    <scope>NUCLEOTIDE SEQUENCE [LARGE SCALE GENOMIC DNA]</scope>
    <source>
        <tissue evidence="1">Young leaves</tissue>
    </source>
</reference>
<comment type="caution">
    <text evidence="1">The sequence shown here is derived from an EMBL/GenBank/DDBJ whole genome shotgun (WGS) entry which is preliminary data.</text>
</comment>
<sequence>MNPVAYLSHSTPTVVSQQRLPDTRLTYHISPDLTTFHQIEYYKGPDQVHVGNGNSIPIHHTGNATLHSVVLFHLNNGNGNSIPIHHIGNATLSSSLLFLLNNILHVPLITE</sequence>
<evidence type="ECO:0000313" key="1">
    <source>
        <dbReference type="EMBL" id="KAK6775827.1"/>
    </source>
</evidence>
<accession>A0AAN8Y1T7</accession>
<protein>
    <submittedName>
        <fullName evidence="1">Uncharacterized protein</fullName>
    </submittedName>
</protein>
<gene>
    <name evidence="1" type="ORF">RDI58_026828</name>
</gene>
<dbReference type="Proteomes" id="UP001371456">
    <property type="component" value="Unassembled WGS sequence"/>
</dbReference>
<name>A0AAN8Y1T7_SOLBU</name>
<proteinExistence type="predicted"/>
<organism evidence="1 2">
    <name type="scientific">Solanum bulbocastanum</name>
    <name type="common">Wild potato</name>
    <dbReference type="NCBI Taxonomy" id="147425"/>
    <lineage>
        <taxon>Eukaryota</taxon>
        <taxon>Viridiplantae</taxon>
        <taxon>Streptophyta</taxon>
        <taxon>Embryophyta</taxon>
        <taxon>Tracheophyta</taxon>
        <taxon>Spermatophyta</taxon>
        <taxon>Magnoliopsida</taxon>
        <taxon>eudicotyledons</taxon>
        <taxon>Gunneridae</taxon>
        <taxon>Pentapetalae</taxon>
        <taxon>asterids</taxon>
        <taxon>lamiids</taxon>
        <taxon>Solanales</taxon>
        <taxon>Solanaceae</taxon>
        <taxon>Solanoideae</taxon>
        <taxon>Solaneae</taxon>
        <taxon>Solanum</taxon>
    </lineage>
</organism>
<dbReference type="AlphaFoldDB" id="A0AAN8Y1T7"/>
<dbReference type="EMBL" id="JBANQN010000011">
    <property type="protein sequence ID" value="KAK6775827.1"/>
    <property type="molecule type" value="Genomic_DNA"/>
</dbReference>
<evidence type="ECO:0000313" key="2">
    <source>
        <dbReference type="Proteomes" id="UP001371456"/>
    </source>
</evidence>